<reference evidence="2" key="1">
    <citation type="journal article" date="2019" name="bioRxiv">
        <title>The Genome of the Zebra Mussel, Dreissena polymorpha: A Resource for Invasive Species Research.</title>
        <authorList>
            <person name="McCartney M.A."/>
            <person name="Auch B."/>
            <person name="Kono T."/>
            <person name="Mallez S."/>
            <person name="Zhang Y."/>
            <person name="Obille A."/>
            <person name="Becker A."/>
            <person name="Abrahante J.E."/>
            <person name="Garbe J."/>
            <person name="Badalamenti J.P."/>
            <person name="Herman A."/>
            <person name="Mangelson H."/>
            <person name="Liachko I."/>
            <person name="Sullivan S."/>
            <person name="Sone E.D."/>
            <person name="Koren S."/>
            <person name="Silverstein K.A.T."/>
            <person name="Beckman K.B."/>
            <person name="Gohl D.M."/>
        </authorList>
    </citation>
    <scope>NUCLEOTIDE SEQUENCE</scope>
    <source>
        <strain evidence="2">Duluth1</strain>
        <tissue evidence="2">Whole animal</tissue>
    </source>
</reference>
<evidence type="ECO:0000256" key="1">
    <source>
        <dbReference type="SAM" id="MobiDB-lite"/>
    </source>
</evidence>
<protein>
    <submittedName>
        <fullName evidence="2">Uncharacterized protein</fullName>
    </submittedName>
</protein>
<accession>A0A9D4HJA4</accession>
<proteinExistence type="predicted"/>
<evidence type="ECO:0000313" key="2">
    <source>
        <dbReference type="EMBL" id="KAH3719493.1"/>
    </source>
</evidence>
<sequence length="202" mass="23003">MSCTIKLIDQPEISVQPNSAVVFPSTSKLHSSTGNENMHTIPSVKIVQTDKSSQVSASFSLLKVPQISVKKKTLKGFKISFRKLFRVLSHCRCCETESKLKWQKKKQKRNEKKNENNVKGRKVRRKIGNGNYPQRLNPWIAFSIFVTASQHFRNTPGKCLLLLHYFLSSAPGLSPMWPSPPERRVSWLRGIVQDTGDTPLQR</sequence>
<comment type="caution">
    <text evidence="2">The sequence shown here is derived from an EMBL/GenBank/DDBJ whole genome shotgun (WGS) entry which is preliminary data.</text>
</comment>
<organism evidence="2 3">
    <name type="scientific">Dreissena polymorpha</name>
    <name type="common">Zebra mussel</name>
    <name type="synonym">Mytilus polymorpha</name>
    <dbReference type="NCBI Taxonomy" id="45954"/>
    <lineage>
        <taxon>Eukaryota</taxon>
        <taxon>Metazoa</taxon>
        <taxon>Spiralia</taxon>
        <taxon>Lophotrochozoa</taxon>
        <taxon>Mollusca</taxon>
        <taxon>Bivalvia</taxon>
        <taxon>Autobranchia</taxon>
        <taxon>Heteroconchia</taxon>
        <taxon>Euheterodonta</taxon>
        <taxon>Imparidentia</taxon>
        <taxon>Neoheterodontei</taxon>
        <taxon>Myida</taxon>
        <taxon>Dreissenoidea</taxon>
        <taxon>Dreissenidae</taxon>
        <taxon>Dreissena</taxon>
    </lineage>
</organism>
<evidence type="ECO:0000313" key="3">
    <source>
        <dbReference type="Proteomes" id="UP000828390"/>
    </source>
</evidence>
<reference evidence="2" key="2">
    <citation type="submission" date="2020-11" db="EMBL/GenBank/DDBJ databases">
        <authorList>
            <person name="McCartney M.A."/>
            <person name="Auch B."/>
            <person name="Kono T."/>
            <person name="Mallez S."/>
            <person name="Becker A."/>
            <person name="Gohl D.M."/>
            <person name="Silverstein K.A.T."/>
            <person name="Koren S."/>
            <person name="Bechman K.B."/>
            <person name="Herman A."/>
            <person name="Abrahante J.E."/>
            <person name="Garbe J."/>
        </authorList>
    </citation>
    <scope>NUCLEOTIDE SEQUENCE</scope>
    <source>
        <strain evidence="2">Duluth1</strain>
        <tissue evidence="2">Whole animal</tissue>
    </source>
</reference>
<name>A0A9D4HJA4_DREPO</name>
<dbReference type="EMBL" id="JAIWYP010000013">
    <property type="protein sequence ID" value="KAH3719493.1"/>
    <property type="molecule type" value="Genomic_DNA"/>
</dbReference>
<dbReference type="AlphaFoldDB" id="A0A9D4HJA4"/>
<feature type="compositionally biased region" description="Basic residues" evidence="1">
    <location>
        <begin position="102"/>
        <end position="111"/>
    </location>
</feature>
<keyword evidence="3" id="KW-1185">Reference proteome</keyword>
<dbReference type="Proteomes" id="UP000828390">
    <property type="component" value="Unassembled WGS sequence"/>
</dbReference>
<feature type="region of interest" description="Disordered" evidence="1">
    <location>
        <begin position="102"/>
        <end position="125"/>
    </location>
</feature>
<gene>
    <name evidence="2" type="ORF">DPMN_062330</name>
</gene>